<dbReference type="InterPro" id="IPR027417">
    <property type="entry name" value="P-loop_NTPase"/>
</dbReference>
<feature type="repeat" description="WD" evidence="3">
    <location>
        <begin position="968"/>
        <end position="1009"/>
    </location>
</feature>
<dbReference type="SUPFAM" id="SSF50978">
    <property type="entry name" value="WD40 repeat-like"/>
    <property type="match status" value="1"/>
</dbReference>
<dbReference type="InterPro" id="IPR019775">
    <property type="entry name" value="WD40_repeat_CS"/>
</dbReference>
<feature type="domain" description="NB-ARC" evidence="4">
    <location>
        <begin position="119"/>
        <end position="268"/>
    </location>
</feature>
<feature type="repeat" description="WD" evidence="3">
    <location>
        <begin position="1090"/>
        <end position="1121"/>
    </location>
</feature>
<gene>
    <name evidence="5" type="ORF">DSM106972_005450</name>
</gene>
<dbReference type="GO" id="GO:0043531">
    <property type="term" value="F:ADP binding"/>
    <property type="evidence" value="ECO:0007669"/>
    <property type="project" value="InterPro"/>
</dbReference>
<dbReference type="InterPro" id="IPR015943">
    <property type="entry name" value="WD40/YVTN_repeat-like_dom_sf"/>
</dbReference>
<dbReference type="InterPro" id="IPR020472">
    <property type="entry name" value="WD40_PAC1"/>
</dbReference>
<evidence type="ECO:0000256" key="2">
    <source>
        <dbReference type="ARBA" id="ARBA00022737"/>
    </source>
</evidence>
<feature type="repeat" description="WD" evidence="3">
    <location>
        <begin position="1018"/>
        <end position="1049"/>
    </location>
</feature>
<accession>A0A433VVE0</accession>
<dbReference type="InterPro" id="IPR011047">
    <property type="entry name" value="Quinoprotein_ADH-like_sf"/>
</dbReference>
<feature type="repeat" description="WD" evidence="3">
    <location>
        <begin position="835"/>
        <end position="874"/>
    </location>
</feature>
<keyword evidence="6" id="KW-1185">Reference proteome</keyword>
<name>A0A433VVE0_9CYAN</name>
<sequence>MVRSQRGVVLTTLGQQRLLQAIQNSENHDNYGAHYTIELLSARTNLDPGTVSKVLGCSTGVDRRTLQRFFKAFALTLEADDYIKPRVHISKQSWGEAPDISSFVGRTQLLQQLEELIIVSRVRLITLVGVGGIGKTALSVKIAQIVAPQFDYVIWQSLRNAPPLIELLNELVQFLSNGEASDLPKNITYRINSLLEYLGNARCLLVFDNVEAIFQSGEYAGSYLPGYEDYSELFSQIGARHHQSCIIITSREKPIEITALEGDKLPVRCLTIPGLGISEIQDIFQNKGIFLGTNTDWEHLINNYAGNPLYLKIISTTVLDLFDGDISRYLQQNISIFGNLKNLLEQEFNRLSEFEQSVIYWLLIYREPADINQLASDVILIDPSNLLDTIESLHRRALIEKNTSLFTLQPVVMEYVKLRYIETVCQEIIQGNVSLLRSHAIIQATAPDYIRVVQTRLILAPILERLSLLFGHPEQIQIQLSRVLDKFRNQPAYICGYLAGNIINLLGQIKPVIRDLDFSGLTIWQADLTNLTLHNVNFENSHFAKSTFPESFGIIFGLAFSPDNTFLAMGSIDGDISIWNWQNNQKVLDYSGHSNIVECVTFSSNGKLASSSRDGTIKVWDTATGQLLIQTSTENGSINLKNLQFTQDGCFLVASCKQYIYVWDVDTGSISRIIDTQKPVSALFVSKQIISGASDGVNIWDLYTGECVSFNIDGAVYAVTCTNDGRILAVTVENKTVQIWDVKNSERLYTFLEHSYKVSLVAISNDGKMLACGCGEKTIKLWNIDTGSYHQTLEGHLSEINSLAFSADGKVLATASVDRTARLWNVANGKCLKTWQGCTDFVHSLAFKSDSVIISGSKHAIKIWDINTGKTLETWHEYKDWLYSLILSPDKQWLACAHIASNNSIIRLWRLSSETKNLLTSINKILHGHTDSIWSIAFSLDSKIIVSGSSDRTVKIWDCETGQCLNTFIGHTRPVLSVAFSPDGKIIASCGGHSIIKLWDVTTGECVQTLKEQACYNITFSPDGETLACGSTTGIVNLWNIRSGKCTKIGQYGHAVTSIAFSPDGTLACGAKDGTVKLWDINTYTCIKSFNTNDSTVWSLAFSSNGLILACGADTKIQLWNTSYFSYITLQAPKLYEEIKIKSVTGLSGTSIANLILLGAIE</sequence>
<evidence type="ECO:0000313" key="5">
    <source>
        <dbReference type="EMBL" id="RUT10050.1"/>
    </source>
</evidence>
<evidence type="ECO:0000259" key="4">
    <source>
        <dbReference type="Pfam" id="PF00931"/>
    </source>
</evidence>
<feature type="repeat" description="WD" evidence="3">
    <location>
        <begin position="590"/>
        <end position="630"/>
    </location>
</feature>
<dbReference type="SMART" id="SM00320">
    <property type="entry name" value="WD40"/>
    <property type="match status" value="14"/>
</dbReference>
<dbReference type="PRINTS" id="PR00320">
    <property type="entry name" value="GPROTEINBRPT"/>
</dbReference>
<dbReference type="InterPro" id="IPR001680">
    <property type="entry name" value="WD40_rpt"/>
</dbReference>
<dbReference type="PRINTS" id="PR00364">
    <property type="entry name" value="DISEASERSIST"/>
</dbReference>
<organism evidence="5 6">
    <name type="scientific">Dulcicalothrix desertica PCC 7102</name>
    <dbReference type="NCBI Taxonomy" id="232991"/>
    <lineage>
        <taxon>Bacteria</taxon>
        <taxon>Bacillati</taxon>
        <taxon>Cyanobacteriota</taxon>
        <taxon>Cyanophyceae</taxon>
        <taxon>Nostocales</taxon>
        <taxon>Calotrichaceae</taxon>
        <taxon>Dulcicalothrix</taxon>
    </lineage>
</organism>
<feature type="repeat" description="WD" evidence="3">
    <location>
        <begin position="716"/>
        <end position="750"/>
    </location>
</feature>
<protein>
    <recommendedName>
        <fullName evidence="4">NB-ARC domain-containing protein</fullName>
    </recommendedName>
</protein>
<dbReference type="CDD" id="cd00200">
    <property type="entry name" value="WD40"/>
    <property type="match status" value="3"/>
</dbReference>
<feature type="repeat" description="WD" evidence="3">
    <location>
        <begin position="793"/>
        <end position="834"/>
    </location>
</feature>
<dbReference type="InterPro" id="IPR036322">
    <property type="entry name" value="WD40_repeat_dom_sf"/>
</dbReference>
<dbReference type="Pfam" id="PF00931">
    <property type="entry name" value="NB-ARC"/>
    <property type="match status" value="1"/>
</dbReference>
<dbReference type="Gene3D" id="3.40.50.300">
    <property type="entry name" value="P-loop containing nucleotide triphosphate hydrolases"/>
    <property type="match status" value="1"/>
</dbReference>
<dbReference type="PROSITE" id="PS50294">
    <property type="entry name" value="WD_REPEATS_REGION"/>
    <property type="match status" value="6"/>
</dbReference>
<evidence type="ECO:0000256" key="3">
    <source>
        <dbReference type="PROSITE-ProRule" id="PRU00221"/>
    </source>
</evidence>
<dbReference type="PANTHER" id="PTHR19879">
    <property type="entry name" value="TRANSCRIPTION INITIATION FACTOR TFIID"/>
    <property type="match status" value="1"/>
</dbReference>
<reference evidence="5" key="2">
    <citation type="journal article" date="2019" name="Genome Biol. Evol.">
        <title>Day and night: Metabolic profiles and evolutionary relationships of six axenic non-marine cyanobacteria.</title>
        <authorList>
            <person name="Will S.E."/>
            <person name="Henke P."/>
            <person name="Boedeker C."/>
            <person name="Huang S."/>
            <person name="Brinkmann H."/>
            <person name="Rohde M."/>
            <person name="Jarek M."/>
            <person name="Friedl T."/>
            <person name="Seufert S."/>
            <person name="Schumacher M."/>
            <person name="Overmann J."/>
            <person name="Neumann-Schaal M."/>
            <person name="Petersen J."/>
        </authorList>
    </citation>
    <scope>NUCLEOTIDE SEQUENCE [LARGE SCALE GENOMIC DNA]</scope>
    <source>
        <strain evidence="5">PCC 7102</strain>
    </source>
</reference>
<keyword evidence="2" id="KW-0677">Repeat</keyword>
<dbReference type="PROSITE" id="PS50082">
    <property type="entry name" value="WD_REPEATS_2"/>
    <property type="match status" value="11"/>
</dbReference>
<dbReference type="Pfam" id="PF00400">
    <property type="entry name" value="WD40"/>
    <property type="match status" value="11"/>
</dbReference>
<comment type="caution">
    <text evidence="5">The sequence shown here is derived from an EMBL/GenBank/DDBJ whole genome shotgun (WGS) entry which is preliminary data.</text>
</comment>
<keyword evidence="1 3" id="KW-0853">WD repeat</keyword>
<dbReference type="SUPFAM" id="SSF50998">
    <property type="entry name" value="Quinoprotein alcohol dehydrogenase-like"/>
    <property type="match status" value="1"/>
</dbReference>
<feature type="repeat" description="WD" evidence="3">
    <location>
        <begin position="555"/>
        <end position="589"/>
    </location>
</feature>
<dbReference type="InterPro" id="IPR002182">
    <property type="entry name" value="NB-ARC"/>
</dbReference>
<evidence type="ECO:0000256" key="1">
    <source>
        <dbReference type="ARBA" id="ARBA00022574"/>
    </source>
</evidence>
<evidence type="ECO:0000313" key="6">
    <source>
        <dbReference type="Proteomes" id="UP000271624"/>
    </source>
</evidence>
<feature type="repeat" description="WD" evidence="3">
    <location>
        <begin position="1049"/>
        <end position="1089"/>
    </location>
</feature>
<dbReference type="RefSeq" id="WP_127078592.1">
    <property type="nucleotide sequence ID" value="NZ_RSCL01000001.1"/>
</dbReference>
<dbReference type="AlphaFoldDB" id="A0A433VVE0"/>
<dbReference type="PANTHER" id="PTHR19879:SF9">
    <property type="entry name" value="TRANSCRIPTION INITIATION FACTOR TFIID SUBUNIT 5"/>
    <property type="match status" value="1"/>
</dbReference>
<proteinExistence type="predicted"/>
<dbReference type="PROSITE" id="PS00678">
    <property type="entry name" value="WD_REPEATS_1"/>
    <property type="match status" value="3"/>
</dbReference>
<reference evidence="5" key="1">
    <citation type="submission" date="2018-12" db="EMBL/GenBank/DDBJ databases">
        <authorList>
            <person name="Will S."/>
            <person name="Neumann-Schaal M."/>
            <person name="Henke P."/>
        </authorList>
    </citation>
    <scope>NUCLEOTIDE SEQUENCE</scope>
    <source>
        <strain evidence="5">PCC 7102</strain>
    </source>
</reference>
<dbReference type="SUPFAM" id="SSF52540">
    <property type="entry name" value="P-loop containing nucleoside triphosphate hydrolases"/>
    <property type="match status" value="1"/>
</dbReference>
<feature type="repeat" description="WD" evidence="3">
    <location>
        <begin position="926"/>
        <end position="967"/>
    </location>
</feature>
<feature type="repeat" description="WD" evidence="3">
    <location>
        <begin position="751"/>
        <end position="792"/>
    </location>
</feature>
<dbReference type="OrthoDB" id="9812579at2"/>
<dbReference type="EMBL" id="RSCL01000001">
    <property type="protein sequence ID" value="RUT10050.1"/>
    <property type="molecule type" value="Genomic_DNA"/>
</dbReference>
<dbReference type="Gene3D" id="2.130.10.10">
    <property type="entry name" value="YVTN repeat-like/Quinoprotein amine dehydrogenase"/>
    <property type="match status" value="5"/>
</dbReference>
<dbReference type="Proteomes" id="UP000271624">
    <property type="component" value="Unassembled WGS sequence"/>
</dbReference>